<evidence type="ECO:0000313" key="2">
    <source>
        <dbReference type="Proteomes" id="UP000254841"/>
    </source>
</evidence>
<accession>A0A377JLU9</accession>
<dbReference type="EMBL" id="UGHV01000006">
    <property type="protein sequence ID" value="STP06516.1"/>
    <property type="molecule type" value="Genomic_DNA"/>
</dbReference>
<protein>
    <submittedName>
        <fullName evidence="1">Uncharacterized protein</fullName>
    </submittedName>
</protein>
<organism evidence="1 2">
    <name type="scientific">Helicobacter canis</name>
    <dbReference type="NCBI Taxonomy" id="29419"/>
    <lineage>
        <taxon>Bacteria</taxon>
        <taxon>Pseudomonadati</taxon>
        <taxon>Campylobacterota</taxon>
        <taxon>Epsilonproteobacteria</taxon>
        <taxon>Campylobacterales</taxon>
        <taxon>Helicobacteraceae</taxon>
        <taxon>Helicobacter</taxon>
    </lineage>
</organism>
<dbReference type="RefSeq" id="WP_147278839.1">
    <property type="nucleotide sequence ID" value="NZ_UGHV01000006.1"/>
</dbReference>
<sequence>MTILLAQNLWILKKHRLTPSGIPCFSKEATLCHTTATAAARNDRRNAESQKVDSSNAQSVFSQNAVRRRILVIKMGLCKASQGRILERM</sequence>
<proteinExistence type="predicted"/>
<dbReference type="AlphaFoldDB" id="A0A377JLU9"/>
<dbReference type="Proteomes" id="UP000254841">
    <property type="component" value="Unassembled WGS sequence"/>
</dbReference>
<reference evidence="1 2" key="1">
    <citation type="submission" date="2018-06" db="EMBL/GenBank/DDBJ databases">
        <authorList>
            <consortium name="Pathogen Informatics"/>
            <person name="Doyle S."/>
        </authorList>
    </citation>
    <scope>NUCLEOTIDE SEQUENCE [LARGE SCALE GENOMIC DNA]</scope>
    <source>
        <strain evidence="1 2">NCTC12410</strain>
    </source>
</reference>
<gene>
    <name evidence="1" type="ORF">NCTC12410_02055</name>
</gene>
<evidence type="ECO:0000313" key="1">
    <source>
        <dbReference type="EMBL" id="STP06516.1"/>
    </source>
</evidence>
<name>A0A377JLU9_9HELI</name>